<feature type="region of interest" description="Disordered" evidence="1">
    <location>
        <begin position="1"/>
        <end position="20"/>
    </location>
</feature>
<proteinExistence type="predicted"/>
<evidence type="ECO:0000313" key="3">
    <source>
        <dbReference type="Proteomes" id="UP000638043"/>
    </source>
</evidence>
<accession>A0ABQ2MWS2</accession>
<evidence type="ECO:0000313" key="2">
    <source>
        <dbReference type="EMBL" id="GGO58964.1"/>
    </source>
</evidence>
<reference evidence="3" key="1">
    <citation type="journal article" date="2019" name="Int. J. Syst. Evol. Microbiol.">
        <title>The Global Catalogue of Microorganisms (GCM) 10K type strain sequencing project: providing services to taxonomists for standard genome sequencing and annotation.</title>
        <authorList>
            <consortium name="The Broad Institute Genomics Platform"/>
            <consortium name="The Broad Institute Genome Sequencing Center for Infectious Disease"/>
            <person name="Wu L."/>
            <person name="Ma J."/>
        </authorList>
    </citation>
    <scope>NUCLEOTIDE SEQUENCE [LARGE SCALE GENOMIC DNA]</scope>
    <source>
        <strain evidence="3">CGMCC 4.7181</strain>
    </source>
</reference>
<organism evidence="2 3">
    <name type="scientific">Microbacterium nanhaiense</name>
    <dbReference type="NCBI Taxonomy" id="1301026"/>
    <lineage>
        <taxon>Bacteria</taxon>
        <taxon>Bacillati</taxon>
        <taxon>Actinomycetota</taxon>
        <taxon>Actinomycetes</taxon>
        <taxon>Micrococcales</taxon>
        <taxon>Microbacteriaceae</taxon>
        <taxon>Microbacterium</taxon>
    </lineage>
</organism>
<protein>
    <submittedName>
        <fullName evidence="2">Uncharacterized protein</fullName>
    </submittedName>
</protein>
<evidence type="ECO:0000256" key="1">
    <source>
        <dbReference type="SAM" id="MobiDB-lite"/>
    </source>
</evidence>
<sequence>MSGREVDESSSAEERGERAQRRVVSLTHAWHARLEQDPFEPARVATVRPAPTGEAIRDPAERVLPALLRDEGGSRTSRMQLILGVAVGLADDVRAGPVRVDP</sequence>
<name>A0ABQ2MWS2_9MICO</name>
<comment type="caution">
    <text evidence="2">The sequence shown here is derived from an EMBL/GenBank/DDBJ whole genome shotgun (WGS) entry which is preliminary data.</text>
</comment>
<keyword evidence="3" id="KW-1185">Reference proteome</keyword>
<dbReference type="EMBL" id="BMMQ01000001">
    <property type="protein sequence ID" value="GGO58964.1"/>
    <property type="molecule type" value="Genomic_DNA"/>
</dbReference>
<gene>
    <name evidence="2" type="ORF">GCM10010910_00780</name>
</gene>
<dbReference type="Proteomes" id="UP000638043">
    <property type="component" value="Unassembled WGS sequence"/>
</dbReference>
<dbReference type="RefSeq" id="WP_188699359.1">
    <property type="nucleotide sequence ID" value="NZ_BMMQ01000001.1"/>
</dbReference>